<dbReference type="Proteomes" id="UP001499878">
    <property type="component" value="Unassembled WGS sequence"/>
</dbReference>
<evidence type="ECO:0000313" key="1">
    <source>
        <dbReference type="EMBL" id="GAA5207470.1"/>
    </source>
</evidence>
<evidence type="ECO:0000313" key="2">
    <source>
        <dbReference type="Proteomes" id="UP001499878"/>
    </source>
</evidence>
<organism evidence="1 2">
    <name type="scientific">Streptomyces thinghirensis</name>
    <dbReference type="NCBI Taxonomy" id="551547"/>
    <lineage>
        <taxon>Bacteria</taxon>
        <taxon>Bacillati</taxon>
        <taxon>Actinomycetota</taxon>
        <taxon>Actinomycetes</taxon>
        <taxon>Kitasatosporales</taxon>
        <taxon>Streptomycetaceae</taxon>
        <taxon>Streptomyces</taxon>
    </lineage>
</organism>
<comment type="caution">
    <text evidence="1">The sequence shown here is derived from an EMBL/GenBank/DDBJ whole genome shotgun (WGS) entry which is preliminary data.</text>
</comment>
<dbReference type="EMBL" id="BAABJR010000005">
    <property type="protein sequence ID" value="GAA5207470.1"/>
    <property type="molecule type" value="Genomic_DNA"/>
</dbReference>
<sequence>MTPTWKVVRSRQKAEVAVALGRVVGVLDDAGTDAGGAVSGEAASGEFEQPAIVVAAATIARIHLRGAVMGAE</sequence>
<keyword evidence="2" id="KW-1185">Reference proteome</keyword>
<protein>
    <submittedName>
        <fullName evidence="1">Uncharacterized protein</fullName>
    </submittedName>
</protein>
<reference evidence="2" key="1">
    <citation type="journal article" date="2019" name="Int. J. Syst. Evol. Microbiol.">
        <title>The Global Catalogue of Microorganisms (GCM) 10K type strain sequencing project: providing services to taxonomists for standard genome sequencing and annotation.</title>
        <authorList>
            <consortium name="The Broad Institute Genomics Platform"/>
            <consortium name="The Broad Institute Genome Sequencing Center for Infectious Disease"/>
            <person name="Wu L."/>
            <person name="Ma J."/>
        </authorList>
    </citation>
    <scope>NUCLEOTIDE SEQUENCE [LARGE SCALE GENOMIC DNA]</scope>
    <source>
        <strain evidence="2">JCM 18306</strain>
    </source>
</reference>
<accession>A0ABP9T2M8</accession>
<gene>
    <name evidence="1" type="ORF">GCM10023323_23090</name>
</gene>
<name>A0ABP9T2M8_9ACTN</name>
<proteinExistence type="predicted"/>